<dbReference type="PROSITE" id="PS00211">
    <property type="entry name" value="ABC_TRANSPORTER_1"/>
    <property type="match status" value="1"/>
</dbReference>
<dbReference type="Pfam" id="PF00005">
    <property type="entry name" value="ABC_tran"/>
    <property type="match status" value="1"/>
</dbReference>
<evidence type="ECO:0000256" key="7">
    <source>
        <dbReference type="SAM" id="Phobius"/>
    </source>
</evidence>
<dbReference type="GO" id="GO:0015421">
    <property type="term" value="F:ABC-type oligopeptide transporter activity"/>
    <property type="evidence" value="ECO:0007669"/>
    <property type="project" value="TreeGrafter"/>
</dbReference>
<evidence type="ECO:0000256" key="6">
    <source>
        <dbReference type="ARBA" id="ARBA00023136"/>
    </source>
</evidence>
<keyword evidence="11" id="KW-1185">Reference proteome</keyword>
<evidence type="ECO:0000313" key="10">
    <source>
        <dbReference type="EMBL" id="NBG87192.1"/>
    </source>
</evidence>
<feature type="transmembrane region" description="Helical" evidence="7">
    <location>
        <begin position="66"/>
        <end position="88"/>
    </location>
</feature>
<keyword evidence="5 7" id="KW-1133">Transmembrane helix</keyword>
<dbReference type="SUPFAM" id="SSF52540">
    <property type="entry name" value="P-loop containing nucleoside triphosphate hydrolases"/>
    <property type="match status" value="1"/>
</dbReference>
<dbReference type="GO" id="GO:0016887">
    <property type="term" value="F:ATP hydrolysis activity"/>
    <property type="evidence" value="ECO:0007669"/>
    <property type="project" value="InterPro"/>
</dbReference>
<dbReference type="Pfam" id="PF00664">
    <property type="entry name" value="ABC_membrane"/>
    <property type="match status" value="1"/>
</dbReference>
<protein>
    <submittedName>
        <fullName evidence="10">ABC transporter ATP-binding protein</fullName>
    </submittedName>
</protein>
<dbReference type="SMART" id="SM00382">
    <property type="entry name" value="AAA"/>
    <property type="match status" value="1"/>
</dbReference>
<keyword evidence="6 7" id="KW-0472">Membrane</keyword>
<dbReference type="GO" id="GO:0005524">
    <property type="term" value="F:ATP binding"/>
    <property type="evidence" value="ECO:0007669"/>
    <property type="project" value="UniProtKB-KW"/>
</dbReference>
<dbReference type="InterPro" id="IPR017871">
    <property type="entry name" value="ABC_transporter-like_CS"/>
</dbReference>
<gene>
    <name evidence="10" type="ORF">ISALK_01630</name>
</gene>
<dbReference type="Proteomes" id="UP000449710">
    <property type="component" value="Unassembled WGS sequence"/>
</dbReference>
<keyword evidence="3" id="KW-0547">Nucleotide-binding</keyword>
<dbReference type="Gene3D" id="1.20.1560.10">
    <property type="entry name" value="ABC transporter type 1, transmembrane domain"/>
    <property type="match status" value="1"/>
</dbReference>
<accession>A0AA44BCP6</accession>
<dbReference type="PANTHER" id="PTHR43394">
    <property type="entry name" value="ATP-DEPENDENT PERMEASE MDL1, MITOCHONDRIAL"/>
    <property type="match status" value="1"/>
</dbReference>
<dbReference type="GO" id="GO:0005886">
    <property type="term" value="C:plasma membrane"/>
    <property type="evidence" value="ECO:0007669"/>
    <property type="project" value="UniProtKB-SubCell"/>
</dbReference>
<feature type="domain" description="ABC transporter" evidence="8">
    <location>
        <begin position="351"/>
        <end position="586"/>
    </location>
</feature>
<dbReference type="InterPro" id="IPR003439">
    <property type="entry name" value="ABC_transporter-like_ATP-bd"/>
</dbReference>
<evidence type="ECO:0000256" key="1">
    <source>
        <dbReference type="ARBA" id="ARBA00004651"/>
    </source>
</evidence>
<dbReference type="InterPro" id="IPR003593">
    <property type="entry name" value="AAA+_ATPase"/>
</dbReference>
<comment type="caution">
    <text evidence="10">The sequence shown here is derived from an EMBL/GenBank/DDBJ whole genome shotgun (WGS) entry which is preliminary data.</text>
</comment>
<dbReference type="AlphaFoldDB" id="A0AA44BCP6"/>
<dbReference type="PROSITE" id="PS50929">
    <property type="entry name" value="ABC_TM1F"/>
    <property type="match status" value="1"/>
</dbReference>
<dbReference type="EMBL" id="SUMG01000001">
    <property type="protein sequence ID" value="NBG87192.1"/>
    <property type="molecule type" value="Genomic_DNA"/>
</dbReference>
<evidence type="ECO:0000256" key="5">
    <source>
        <dbReference type="ARBA" id="ARBA00022989"/>
    </source>
</evidence>
<evidence type="ECO:0000256" key="3">
    <source>
        <dbReference type="ARBA" id="ARBA00022741"/>
    </source>
</evidence>
<feature type="transmembrane region" description="Helical" evidence="7">
    <location>
        <begin position="168"/>
        <end position="186"/>
    </location>
</feature>
<dbReference type="RefSeq" id="WP_160718484.1">
    <property type="nucleotide sequence ID" value="NZ_SUMG01000001.1"/>
</dbReference>
<dbReference type="Gene3D" id="3.40.50.300">
    <property type="entry name" value="P-loop containing nucleotide triphosphate hydrolases"/>
    <property type="match status" value="1"/>
</dbReference>
<dbReference type="InterPro" id="IPR011527">
    <property type="entry name" value="ABC1_TM_dom"/>
</dbReference>
<dbReference type="CDD" id="cd07346">
    <property type="entry name" value="ABC_6TM_exporters"/>
    <property type="match status" value="1"/>
</dbReference>
<feature type="transmembrane region" description="Helical" evidence="7">
    <location>
        <begin position="143"/>
        <end position="162"/>
    </location>
</feature>
<feature type="transmembrane region" description="Helical" evidence="7">
    <location>
        <begin position="27"/>
        <end position="46"/>
    </location>
</feature>
<name>A0AA44BCP6_9CLOT</name>
<sequence length="596" mass="66204">MGKEKKAKETSFLKDLLQMIKDLPYKGLLTGVLVTTIFLSLIQIVIADYLRVLMDSLVGENDFSMGMLGVMVLIFAVDLVLIYFRTLASEKYSEKNLKYLRKESTDKLMDTSVEEVEKAHSGDFISKLTNDLNKIQTFTKERVHNFIFVPLTAVLSLAYLLYLNWILTLISVAMIPVILVVSNIIGKPIGKKTTEYSEAMGKINTMNTEYIKGIEVVKAFHLNDRLMKKYTPEVENSVQKDTAVAKSKAFINSLSGIVSILPFFITFGFGAYFISIGDLTLGGLIAFTNLLNYLSFPLSQIPMLIGNGKGDLAAYKRVKSVINLSEERTGGKVLAFDENFRWEKQSDQEVIAIRNLSFTYPGATEPSLKNINISIKKNQQIALVGESGSGKTTLSKLLLGFYPVVSGKIEIGGKDLSDWNLKALRQNIAFVPQEVYLFPGDVEENIRYGKPEVGEGGIISAAEKAYAHGFIKNLDRGYHTVVGELGDRVSGGQKQRISLARAFLKDSNIVLLDEATSALDNESESLIQKALDSELKEKTSIIIAHRLSTIKDADEIIVLKDGEIVGTGSHLELIKSNGYYRSLYQKQMENGKREAM</sequence>
<organism evidence="10 11">
    <name type="scientific">Isachenkonia alkalipeptolytica</name>
    <dbReference type="NCBI Taxonomy" id="2565777"/>
    <lineage>
        <taxon>Bacteria</taxon>
        <taxon>Bacillati</taxon>
        <taxon>Bacillota</taxon>
        <taxon>Clostridia</taxon>
        <taxon>Eubacteriales</taxon>
        <taxon>Clostridiaceae</taxon>
        <taxon>Isachenkonia</taxon>
    </lineage>
</organism>
<evidence type="ECO:0000256" key="2">
    <source>
        <dbReference type="ARBA" id="ARBA00022692"/>
    </source>
</evidence>
<dbReference type="InterPro" id="IPR027417">
    <property type="entry name" value="P-loop_NTPase"/>
</dbReference>
<dbReference type="PANTHER" id="PTHR43394:SF1">
    <property type="entry name" value="ATP-BINDING CASSETTE SUB-FAMILY B MEMBER 10, MITOCHONDRIAL"/>
    <property type="match status" value="1"/>
</dbReference>
<keyword evidence="4 10" id="KW-0067">ATP-binding</keyword>
<feature type="domain" description="ABC transmembrane type-1" evidence="9">
    <location>
        <begin position="31"/>
        <end position="310"/>
    </location>
</feature>
<reference evidence="10 11" key="1">
    <citation type="submission" date="2019-04" db="EMBL/GenBank/DDBJ databases">
        <title>Isachenkonia alkalipeptolytica gen. nov. sp. nov. a new anaerobic, alkiliphilic organothrophic bacterium capable to reduce synthesized ferrihydrite isolated from a soda lake.</title>
        <authorList>
            <person name="Toshchakov S.V."/>
            <person name="Zavarzina D.G."/>
            <person name="Zhilina T.N."/>
            <person name="Kostrikina N.A."/>
            <person name="Kublanov I.V."/>
        </authorList>
    </citation>
    <scope>NUCLEOTIDE SEQUENCE [LARGE SCALE GENOMIC DNA]</scope>
    <source>
        <strain evidence="10 11">Z-1701</strain>
    </source>
</reference>
<evidence type="ECO:0000313" key="11">
    <source>
        <dbReference type="Proteomes" id="UP000449710"/>
    </source>
</evidence>
<dbReference type="InterPro" id="IPR039421">
    <property type="entry name" value="Type_1_exporter"/>
</dbReference>
<proteinExistence type="predicted"/>
<keyword evidence="2 7" id="KW-0812">Transmembrane</keyword>
<evidence type="ECO:0000259" key="9">
    <source>
        <dbReference type="PROSITE" id="PS50929"/>
    </source>
</evidence>
<comment type="subcellular location">
    <subcellularLocation>
        <location evidence="1">Cell membrane</location>
        <topology evidence="1">Multi-pass membrane protein</topology>
    </subcellularLocation>
</comment>
<dbReference type="InterPro" id="IPR036640">
    <property type="entry name" value="ABC1_TM_sf"/>
</dbReference>
<dbReference type="FunFam" id="3.40.50.300:FF:000218">
    <property type="entry name" value="Multidrug ABC transporter ATP-binding protein"/>
    <property type="match status" value="1"/>
</dbReference>
<feature type="transmembrane region" description="Helical" evidence="7">
    <location>
        <begin position="249"/>
        <end position="273"/>
    </location>
</feature>
<dbReference type="PROSITE" id="PS50893">
    <property type="entry name" value="ABC_TRANSPORTER_2"/>
    <property type="match status" value="1"/>
</dbReference>
<evidence type="ECO:0000256" key="4">
    <source>
        <dbReference type="ARBA" id="ARBA00022840"/>
    </source>
</evidence>
<evidence type="ECO:0000259" key="8">
    <source>
        <dbReference type="PROSITE" id="PS50893"/>
    </source>
</evidence>
<dbReference type="SUPFAM" id="SSF90123">
    <property type="entry name" value="ABC transporter transmembrane region"/>
    <property type="match status" value="1"/>
</dbReference>